<dbReference type="AlphaFoldDB" id="A0A822Y437"/>
<dbReference type="EMBL" id="DUZY01000002">
    <property type="protein sequence ID" value="DAD27032.1"/>
    <property type="molecule type" value="Genomic_DNA"/>
</dbReference>
<accession>A0A822Y437</accession>
<gene>
    <name evidence="1" type="ORF">HUJ06_028500</name>
</gene>
<keyword evidence="2" id="KW-1185">Reference proteome</keyword>
<comment type="caution">
    <text evidence="1">The sequence shown here is derived from an EMBL/GenBank/DDBJ whole genome shotgun (WGS) entry which is preliminary data.</text>
</comment>
<evidence type="ECO:0000313" key="1">
    <source>
        <dbReference type="EMBL" id="DAD27032.1"/>
    </source>
</evidence>
<dbReference type="Proteomes" id="UP000607653">
    <property type="component" value="Unassembled WGS sequence"/>
</dbReference>
<organism evidence="1 2">
    <name type="scientific">Nelumbo nucifera</name>
    <name type="common">Sacred lotus</name>
    <dbReference type="NCBI Taxonomy" id="4432"/>
    <lineage>
        <taxon>Eukaryota</taxon>
        <taxon>Viridiplantae</taxon>
        <taxon>Streptophyta</taxon>
        <taxon>Embryophyta</taxon>
        <taxon>Tracheophyta</taxon>
        <taxon>Spermatophyta</taxon>
        <taxon>Magnoliopsida</taxon>
        <taxon>Proteales</taxon>
        <taxon>Nelumbonaceae</taxon>
        <taxon>Nelumbo</taxon>
    </lineage>
</organism>
<sequence length="96" mass="10550">MGENGQRGPAGSLPLITAGSPLFLFEEGSSPPLLQSMQFITAADLNMECRYPKEEERERERGFKGGCRCHHRCLEEEEREKERGVSQGVAAAIAVA</sequence>
<name>A0A822Y437_NELNU</name>
<proteinExistence type="predicted"/>
<protein>
    <submittedName>
        <fullName evidence="1">Uncharacterized protein</fullName>
    </submittedName>
</protein>
<reference evidence="1 2" key="1">
    <citation type="journal article" date="2020" name="Mol. Biol. Evol.">
        <title>Distinct Expression and Methylation Patterns for Genes with Different Fates following a Single Whole-Genome Duplication in Flowering Plants.</title>
        <authorList>
            <person name="Shi T."/>
            <person name="Rahmani R.S."/>
            <person name="Gugger P.F."/>
            <person name="Wang M."/>
            <person name="Li H."/>
            <person name="Zhang Y."/>
            <person name="Li Z."/>
            <person name="Wang Q."/>
            <person name="Van de Peer Y."/>
            <person name="Marchal K."/>
            <person name="Chen J."/>
        </authorList>
    </citation>
    <scope>NUCLEOTIDE SEQUENCE [LARGE SCALE GENOMIC DNA]</scope>
    <source>
        <tissue evidence="1">Leaf</tissue>
    </source>
</reference>
<evidence type="ECO:0000313" key="2">
    <source>
        <dbReference type="Proteomes" id="UP000607653"/>
    </source>
</evidence>